<dbReference type="EMBL" id="JAPXFL010000001">
    <property type="protein sequence ID" value="KAK9512525.1"/>
    <property type="molecule type" value="Genomic_DNA"/>
</dbReference>
<reference evidence="1 2" key="1">
    <citation type="submission" date="2022-12" db="EMBL/GenBank/DDBJ databases">
        <title>Chromosome-level genome assembly of true bugs.</title>
        <authorList>
            <person name="Ma L."/>
            <person name="Li H."/>
        </authorList>
    </citation>
    <scope>NUCLEOTIDE SEQUENCE [LARGE SCALE GENOMIC DNA]</scope>
    <source>
        <strain evidence="1">Lab_2022b</strain>
    </source>
</reference>
<comment type="caution">
    <text evidence="1">The sequence shown here is derived from an EMBL/GenBank/DDBJ whole genome shotgun (WGS) entry which is preliminary data.</text>
</comment>
<evidence type="ECO:0000313" key="2">
    <source>
        <dbReference type="Proteomes" id="UP001461498"/>
    </source>
</evidence>
<proteinExistence type="predicted"/>
<dbReference type="Proteomes" id="UP001461498">
    <property type="component" value="Unassembled WGS sequence"/>
</dbReference>
<name>A0AAW1DR47_9HEMI</name>
<organism evidence="1 2">
    <name type="scientific">Rhynocoris fuscipes</name>
    <dbReference type="NCBI Taxonomy" id="488301"/>
    <lineage>
        <taxon>Eukaryota</taxon>
        <taxon>Metazoa</taxon>
        <taxon>Ecdysozoa</taxon>
        <taxon>Arthropoda</taxon>
        <taxon>Hexapoda</taxon>
        <taxon>Insecta</taxon>
        <taxon>Pterygota</taxon>
        <taxon>Neoptera</taxon>
        <taxon>Paraneoptera</taxon>
        <taxon>Hemiptera</taxon>
        <taxon>Heteroptera</taxon>
        <taxon>Panheteroptera</taxon>
        <taxon>Cimicomorpha</taxon>
        <taxon>Reduviidae</taxon>
        <taxon>Harpactorinae</taxon>
        <taxon>Harpactorini</taxon>
        <taxon>Rhynocoris</taxon>
    </lineage>
</organism>
<accession>A0AAW1DR47</accession>
<evidence type="ECO:0000313" key="1">
    <source>
        <dbReference type="EMBL" id="KAK9512525.1"/>
    </source>
</evidence>
<protein>
    <submittedName>
        <fullName evidence="1">Uncharacterized protein</fullName>
    </submittedName>
</protein>
<dbReference type="AlphaFoldDB" id="A0AAW1DR47"/>
<keyword evidence="2" id="KW-1185">Reference proteome</keyword>
<gene>
    <name evidence="1" type="ORF">O3M35_000928</name>
</gene>
<sequence>MLTGVQNAEISLSESIVRPSQSINILEDFKPLDTDSEPIIVLPNILLSGKSDECKKLTEKKKAGPKCESPDLTPKPIPPYDYGYCKEPTPPPRMSCPPKAVRSNKGPCCHETGDKVRGGCKNK</sequence>